<dbReference type="PANTHER" id="PTHR24078">
    <property type="entry name" value="DNAJ HOMOLOG SUBFAMILY C MEMBER"/>
    <property type="match status" value="1"/>
</dbReference>
<dbReference type="InterPro" id="IPR008971">
    <property type="entry name" value="HSP40/DnaJ_pept-bd"/>
</dbReference>
<evidence type="ECO:0000256" key="1">
    <source>
        <dbReference type="ARBA" id="ARBA00023186"/>
    </source>
</evidence>
<gene>
    <name evidence="3" type="ORF">BDD16_004315</name>
</gene>
<keyword evidence="1" id="KW-0143">Chaperone</keyword>
<evidence type="ECO:0000313" key="3">
    <source>
        <dbReference type="EMBL" id="NYG35329.1"/>
    </source>
</evidence>
<dbReference type="GO" id="GO:0006457">
    <property type="term" value="P:protein folding"/>
    <property type="evidence" value="ECO:0007669"/>
    <property type="project" value="InterPro"/>
</dbReference>
<dbReference type="GO" id="GO:0051087">
    <property type="term" value="F:protein-folding chaperone binding"/>
    <property type="evidence" value="ECO:0007669"/>
    <property type="project" value="TreeGrafter"/>
</dbReference>
<dbReference type="SUPFAM" id="SSF49493">
    <property type="entry name" value="HSP40/DnaJ peptide-binding domain"/>
    <property type="match status" value="2"/>
</dbReference>
<accession>A0A7Y9R2X1</accession>
<dbReference type="Pfam" id="PF01556">
    <property type="entry name" value="DnaJ_C"/>
    <property type="match status" value="1"/>
</dbReference>
<dbReference type="CDD" id="cd10747">
    <property type="entry name" value="DnaJ_C"/>
    <property type="match status" value="1"/>
</dbReference>
<protein>
    <recommendedName>
        <fullName evidence="2">Chaperone DnaJ C-terminal domain-containing protein</fullName>
    </recommendedName>
</protein>
<dbReference type="Gene3D" id="2.60.260.20">
    <property type="entry name" value="Urease metallochaperone UreE, N-terminal domain"/>
    <property type="match status" value="2"/>
</dbReference>
<comment type="caution">
    <text evidence="3">The sequence shown here is derived from an EMBL/GenBank/DDBJ whole genome shotgun (WGS) entry which is preliminary data.</text>
</comment>
<dbReference type="InterPro" id="IPR002939">
    <property type="entry name" value="DnaJ_C"/>
</dbReference>
<reference evidence="3 4" key="1">
    <citation type="submission" date="2020-07" db="EMBL/GenBank/DDBJ databases">
        <title>Genomic Encyclopedia of Archaeal and Bacterial Type Strains, Phase II (KMG-II): from individual species to whole genera.</title>
        <authorList>
            <person name="Goeker M."/>
        </authorList>
    </citation>
    <scope>NUCLEOTIDE SEQUENCE [LARGE SCALE GENOMIC DNA]</scope>
    <source>
        <strain evidence="3 4">DSM 21226</strain>
    </source>
</reference>
<dbReference type="InterPro" id="IPR051339">
    <property type="entry name" value="DnaJ_subfamily_B"/>
</dbReference>
<feature type="domain" description="Chaperone DnaJ C-terminal" evidence="2">
    <location>
        <begin position="30"/>
        <end position="187"/>
    </location>
</feature>
<dbReference type="GO" id="GO:0005829">
    <property type="term" value="C:cytosol"/>
    <property type="evidence" value="ECO:0007669"/>
    <property type="project" value="TreeGrafter"/>
</dbReference>
<organism evidence="3 4">
    <name type="scientific">Sphaerotilus montanus</name>
    <dbReference type="NCBI Taxonomy" id="522889"/>
    <lineage>
        <taxon>Bacteria</taxon>
        <taxon>Pseudomonadati</taxon>
        <taxon>Pseudomonadota</taxon>
        <taxon>Betaproteobacteria</taxon>
        <taxon>Burkholderiales</taxon>
        <taxon>Sphaerotilaceae</taxon>
        <taxon>Sphaerotilus</taxon>
    </lineage>
</organism>
<name>A0A7Y9R2X1_9BURK</name>
<sequence>MESKDCCTRDQLWQHPLVGTGFDGRGADLHATILVPLDDAFHGARRTLKLRSFVPDALGRPVLVEHPLELAIPRGLRAGQLIRLRGRGASGCVGAGPGDLYLEVQFEPHPLFRVEGRDLHATLPVTPWDAARGATVSMPTPGGEVEVCIPAHAQTGHQLRLRGRGIPAPGQTGLPGDLQVVLAVVVPSARTGPAGTEVPGP</sequence>
<dbReference type="GO" id="GO:0051082">
    <property type="term" value="F:unfolded protein binding"/>
    <property type="evidence" value="ECO:0007669"/>
    <property type="project" value="InterPro"/>
</dbReference>
<evidence type="ECO:0000259" key="2">
    <source>
        <dbReference type="Pfam" id="PF01556"/>
    </source>
</evidence>
<evidence type="ECO:0000313" key="4">
    <source>
        <dbReference type="Proteomes" id="UP000518288"/>
    </source>
</evidence>
<proteinExistence type="predicted"/>
<dbReference type="AlphaFoldDB" id="A0A7Y9R2X1"/>
<keyword evidence="4" id="KW-1185">Reference proteome</keyword>
<dbReference type="PANTHER" id="PTHR24078:SF553">
    <property type="entry name" value="DNAJ HOMOLOG SUBFAMILY B MEMBER 5"/>
    <property type="match status" value="1"/>
</dbReference>
<dbReference type="EMBL" id="JACCFH010000001">
    <property type="protein sequence ID" value="NYG35329.1"/>
    <property type="molecule type" value="Genomic_DNA"/>
</dbReference>
<dbReference type="Proteomes" id="UP000518288">
    <property type="component" value="Unassembled WGS sequence"/>
</dbReference>
<dbReference type="RefSeq" id="WP_179635865.1">
    <property type="nucleotide sequence ID" value="NZ_JACCFH010000001.1"/>
</dbReference>